<sequence>MKKKSGARAGARGIRALDAPINANPCRTVWTSLAVHLSARIPAPEHRIFCMNSNAPVGPLGHTISALGRVSFLQNVDFPIFDLI</sequence>
<evidence type="ECO:0000313" key="1">
    <source>
        <dbReference type="EMBL" id="KAK7288537.1"/>
    </source>
</evidence>
<proteinExistence type="predicted"/>
<dbReference type="Proteomes" id="UP001372338">
    <property type="component" value="Unassembled WGS sequence"/>
</dbReference>
<keyword evidence="2" id="KW-1185">Reference proteome</keyword>
<accession>A0AAN9IXZ1</accession>
<protein>
    <submittedName>
        <fullName evidence="1">Uncharacterized protein</fullName>
    </submittedName>
</protein>
<dbReference type="AlphaFoldDB" id="A0AAN9IXZ1"/>
<comment type="caution">
    <text evidence="1">The sequence shown here is derived from an EMBL/GenBank/DDBJ whole genome shotgun (WGS) entry which is preliminary data.</text>
</comment>
<reference evidence="1 2" key="1">
    <citation type="submission" date="2024-01" db="EMBL/GenBank/DDBJ databases">
        <title>The genomes of 5 underutilized Papilionoideae crops provide insights into root nodulation and disease resistanc.</title>
        <authorList>
            <person name="Yuan L."/>
        </authorList>
    </citation>
    <scope>NUCLEOTIDE SEQUENCE [LARGE SCALE GENOMIC DNA]</scope>
    <source>
        <strain evidence="1">ZHUSHIDOU_FW_LH</strain>
        <tissue evidence="1">Leaf</tissue>
    </source>
</reference>
<gene>
    <name evidence="1" type="ORF">RIF29_01998</name>
</gene>
<evidence type="ECO:0000313" key="2">
    <source>
        <dbReference type="Proteomes" id="UP001372338"/>
    </source>
</evidence>
<dbReference type="EMBL" id="JAYWIO010000001">
    <property type="protein sequence ID" value="KAK7288537.1"/>
    <property type="molecule type" value="Genomic_DNA"/>
</dbReference>
<name>A0AAN9IXZ1_CROPI</name>
<organism evidence="1 2">
    <name type="scientific">Crotalaria pallida</name>
    <name type="common">Smooth rattlebox</name>
    <name type="synonym">Crotalaria striata</name>
    <dbReference type="NCBI Taxonomy" id="3830"/>
    <lineage>
        <taxon>Eukaryota</taxon>
        <taxon>Viridiplantae</taxon>
        <taxon>Streptophyta</taxon>
        <taxon>Embryophyta</taxon>
        <taxon>Tracheophyta</taxon>
        <taxon>Spermatophyta</taxon>
        <taxon>Magnoliopsida</taxon>
        <taxon>eudicotyledons</taxon>
        <taxon>Gunneridae</taxon>
        <taxon>Pentapetalae</taxon>
        <taxon>rosids</taxon>
        <taxon>fabids</taxon>
        <taxon>Fabales</taxon>
        <taxon>Fabaceae</taxon>
        <taxon>Papilionoideae</taxon>
        <taxon>50 kb inversion clade</taxon>
        <taxon>genistoids sensu lato</taxon>
        <taxon>core genistoids</taxon>
        <taxon>Crotalarieae</taxon>
        <taxon>Crotalaria</taxon>
    </lineage>
</organism>